<keyword evidence="2 4" id="KW-0808">Transferase</keyword>
<evidence type="ECO:0000313" key="7">
    <source>
        <dbReference type="Proteomes" id="UP000179072"/>
    </source>
</evidence>
<dbReference type="InterPro" id="IPR011611">
    <property type="entry name" value="PfkB_dom"/>
</dbReference>
<dbReference type="EMBL" id="MGAK01000030">
    <property type="protein sequence ID" value="OGK43813.1"/>
    <property type="molecule type" value="Genomic_DNA"/>
</dbReference>
<organism evidence="6 7">
    <name type="scientific">Candidatus Roizmanbacteria bacterium RIFCSPLOWO2_01_FULL_38_11</name>
    <dbReference type="NCBI Taxonomy" id="1802060"/>
    <lineage>
        <taxon>Bacteria</taxon>
        <taxon>Candidatus Roizmaniibacteriota</taxon>
    </lineage>
</organism>
<dbReference type="GO" id="GO:0006796">
    <property type="term" value="P:phosphate-containing compound metabolic process"/>
    <property type="evidence" value="ECO:0007669"/>
    <property type="project" value="UniProtKB-ARBA"/>
</dbReference>
<evidence type="ECO:0000256" key="3">
    <source>
        <dbReference type="ARBA" id="ARBA00022777"/>
    </source>
</evidence>
<name>A0A1F7IKE8_9BACT</name>
<dbReference type="PRINTS" id="PR00990">
    <property type="entry name" value="RIBOKINASE"/>
</dbReference>
<comment type="caution">
    <text evidence="6">The sequence shown here is derived from an EMBL/GenBank/DDBJ whole genome shotgun (WGS) entry which is preliminary data.</text>
</comment>
<keyword evidence="3 4" id="KW-0418">Kinase</keyword>
<dbReference type="GO" id="GO:0016301">
    <property type="term" value="F:kinase activity"/>
    <property type="evidence" value="ECO:0007669"/>
    <property type="project" value="UniProtKB-KW"/>
</dbReference>
<gene>
    <name evidence="6" type="ORF">A2957_02470</name>
</gene>
<dbReference type="STRING" id="1802060.A2957_02470"/>
<proteinExistence type="inferred from homology"/>
<feature type="domain" description="Carbohydrate kinase PfkB" evidence="5">
    <location>
        <begin position="5"/>
        <end position="300"/>
    </location>
</feature>
<dbReference type="PANTHER" id="PTHR10584">
    <property type="entry name" value="SUGAR KINASE"/>
    <property type="match status" value="1"/>
</dbReference>
<dbReference type="SUPFAM" id="SSF53613">
    <property type="entry name" value="Ribokinase-like"/>
    <property type="match status" value="1"/>
</dbReference>
<evidence type="ECO:0000256" key="1">
    <source>
        <dbReference type="ARBA" id="ARBA00010688"/>
    </source>
</evidence>
<sequence>MYDFVTIGDITIDLYYQGESLSIEKSRFSLACGGKYYADTFHHSIGGSGANVAIHASTMGMNVAVVAKVGESGLKNFIVQTLTRKTVSTEFLYFDRQYMSVSTILLSPKGERTIIKYSDKKDHIEVSTYTLERIQKSAVVFMGNLPDISIPERAHLLNKVKSDENTIALNLGSKDCRRGLSAMRPLLDSADIIILNRYEFAELIKKDPEKLDLSKSHLAAIGRNDCILIITDGSKGSHAYTAKDIFHQPPKKINKVIDTTGAGDAFSAGFLVRYHSTKDVQKSLEAGTHQASEVVSKIGAH</sequence>
<reference evidence="6 7" key="1">
    <citation type="journal article" date="2016" name="Nat. Commun.">
        <title>Thousands of microbial genomes shed light on interconnected biogeochemical processes in an aquifer system.</title>
        <authorList>
            <person name="Anantharaman K."/>
            <person name="Brown C.T."/>
            <person name="Hug L.A."/>
            <person name="Sharon I."/>
            <person name="Castelle C.J."/>
            <person name="Probst A.J."/>
            <person name="Thomas B.C."/>
            <person name="Singh A."/>
            <person name="Wilkins M.J."/>
            <person name="Karaoz U."/>
            <person name="Brodie E.L."/>
            <person name="Williams K.H."/>
            <person name="Hubbard S.S."/>
            <person name="Banfield J.F."/>
        </authorList>
    </citation>
    <scope>NUCLEOTIDE SEQUENCE [LARGE SCALE GENOMIC DNA]</scope>
</reference>
<evidence type="ECO:0000259" key="5">
    <source>
        <dbReference type="Pfam" id="PF00294"/>
    </source>
</evidence>
<accession>A0A1F7IKE8</accession>
<evidence type="ECO:0000256" key="4">
    <source>
        <dbReference type="RuleBase" id="RU003704"/>
    </source>
</evidence>
<dbReference type="PROSITE" id="PS00584">
    <property type="entry name" value="PFKB_KINASES_2"/>
    <property type="match status" value="1"/>
</dbReference>
<dbReference type="Pfam" id="PF00294">
    <property type="entry name" value="PfkB"/>
    <property type="match status" value="1"/>
</dbReference>
<dbReference type="PANTHER" id="PTHR10584:SF166">
    <property type="entry name" value="RIBOKINASE"/>
    <property type="match status" value="1"/>
</dbReference>
<comment type="similarity">
    <text evidence="1 4">Belongs to the carbohydrate kinase PfkB family.</text>
</comment>
<evidence type="ECO:0000313" key="6">
    <source>
        <dbReference type="EMBL" id="OGK43813.1"/>
    </source>
</evidence>
<dbReference type="InterPro" id="IPR002139">
    <property type="entry name" value="Ribo/fructo_kinase"/>
</dbReference>
<protein>
    <recommendedName>
        <fullName evidence="5">Carbohydrate kinase PfkB domain-containing protein</fullName>
    </recommendedName>
</protein>
<dbReference type="InterPro" id="IPR029056">
    <property type="entry name" value="Ribokinase-like"/>
</dbReference>
<evidence type="ECO:0000256" key="2">
    <source>
        <dbReference type="ARBA" id="ARBA00022679"/>
    </source>
</evidence>
<dbReference type="Proteomes" id="UP000179072">
    <property type="component" value="Unassembled WGS sequence"/>
</dbReference>
<dbReference type="Gene3D" id="3.40.1190.20">
    <property type="match status" value="1"/>
</dbReference>
<dbReference type="InterPro" id="IPR002173">
    <property type="entry name" value="Carboh/pur_kinase_PfkB_CS"/>
</dbReference>
<dbReference type="AlphaFoldDB" id="A0A1F7IKE8"/>